<name>A0ABR4CDW4_9HELO</name>
<accession>A0ABR4CDW4</accession>
<dbReference type="Proteomes" id="UP001595075">
    <property type="component" value="Unassembled WGS sequence"/>
</dbReference>
<dbReference type="EMBL" id="JAZHXI010000009">
    <property type="protein sequence ID" value="KAL2067641.1"/>
    <property type="molecule type" value="Genomic_DNA"/>
</dbReference>
<organism evidence="1 2">
    <name type="scientific">Oculimacula yallundae</name>
    <dbReference type="NCBI Taxonomy" id="86028"/>
    <lineage>
        <taxon>Eukaryota</taxon>
        <taxon>Fungi</taxon>
        <taxon>Dikarya</taxon>
        <taxon>Ascomycota</taxon>
        <taxon>Pezizomycotina</taxon>
        <taxon>Leotiomycetes</taxon>
        <taxon>Helotiales</taxon>
        <taxon>Ploettnerulaceae</taxon>
        <taxon>Oculimacula</taxon>
    </lineage>
</organism>
<gene>
    <name evidence="1" type="ORF">VTL71DRAFT_15737</name>
</gene>
<keyword evidence="2" id="KW-1185">Reference proteome</keyword>
<comment type="caution">
    <text evidence="1">The sequence shown here is derived from an EMBL/GenBank/DDBJ whole genome shotgun (WGS) entry which is preliminary data.</text>
</comment>
<sequence length="83" mass="9205">MPRSQALESPINSPDRRIIDKDTSQKDVMCRSERAIDVCGCVLDRVTTSDYPDGSEDELAVMVRGVLGDSFILSLIYLALLDE</sequence>
<evidence type="ECO:0000313" key="2">
    <source>
        <dbReference type="Proteomes" id="UP001595075"/>
    </source>
</evidence>
<proteinExistence type="predicted"/>
<evidence type="ECO:0000313" key="1">
    <source>
        <dbReference type="EMBL" id="KAL2067641.1"/>
    </source>
</evidence>
<reference evidence="1 2" key="1">
    <citation type="journal article" date="2024" name="Commun. Biol.">
        <title>Comparative genomic analysis of thermophilic fungi reveals convergent evolutionary adaptations and gene losses.</title>
        <authorList>
            <person name="Steindorff A.S."/>
            <person name="Aguilar-Pontes M.V."/>
            <person name="Robinson A.J."/>
            <person name="Andreopoulos B."/>
            <person name="LaButti K."/>
            <person name="Kuo A."/>
            <person name="Mondo S."/>
            <person name="Riley R."/>
            <person name="Otillar R."/>
            <person name="Haridas S."/>
            <person name="Lipzen A."/>
            <person name="Grimwood J."/>
            <person name="Schmutz J."/>
            <person name="Clum A."/>
            <person name="Reid I.D."/>
            <person name="Moisan M.C."/>
            <person name="Butler G."/>
            <person name="Nguyen T.T.M."/>
            <person name="Dewar K."/>
            <person name="Conant G."/>
            <person name="Drula E."/>
            <person name="Henrissat B."/>
            <person name="Hansel C."/>
            <person name="Singer S."/>
            <person name="Hutchinson M.I."/>
            <person name="de Vries R.P."/>
            <person name="Natvig D.O."/>
            <person name="Powell A.J."/>
            <person name="Tsang A."/>
            <person name="Grigoriev I.V."/>
        </authorList>
    </citation>
    <scope>NUCLEOTIDE SEQUENCE [LARGE SCALE GENOMIC DNA]</scope>
    <source>
        <strain evidence="1 2">CBS 494.80</strain>
    </source>
</reference>
<protein>
    <submittedName>
        <fullName evidence="1">Uncharacterized protein</fullName>
    </submittedName>
</protein>